<evidence type="ECO:0000256" key="5">
    <source>
        <dbReference type="SAM" id="MobiDB-lite"/>
    </source>
</evidence>
<evidence type="ECO:0000256" key="2">
    <source>
        <dbReference type="ARBA" id="ARBA00022692"/>
    </source>
</evidence>
<evidence type="ECO:0000313" key="9">
    <source>
        <dbReference type="Proteomes" id="UP000831156"/>
    </source>
</evidence>
<feature type="transmembrane region" description="Helical" evidence="6">
    <location>
        <begin position="768"/>
        <end position="788"/>
    </location>
</feature>
<evidence type="ECO:0000256" key="3">
    <source>
        <dbReference type="ARBA" id="ARBA00022989"/>
    </source>
</evidence>
<feature type="compositionally biased region" description="Low complexity" evidence="5">
    <location>
        <begin position="617"/>
        <end position="630"/>
    </location>
</feature>
<keyword evidence="7" id="KW-0732">Signal</keyword>
<keyword evidence="3 6" id="KW-1133">Transmembrane helix</keyword>
<proteinExistence type="predicted"/>
<evidence type="ECO:0000313" key="8">
    <source>
        <dbReference type="EMBL" id="SOV19745.1"/>
    </source>
</evidence>
<dbReference type="Proteomes" id="UP000831156">
    <property type="component" value="Chromosome 14"/>
</dbReference>
<comment type="subcellular location">
    <subcellularLocation>
        <location evidence="1">Membrane</location>
        <topology evidence="1">Multi-pass membrane protein</topology>
    </subcellularLocation>
</comment>
<feature type="transmembrane region" description="Helical" evidence="6">
    <location>
        <begin position="36"/>
        <end position="55"/>
    </location>
</feature>
<protein>
    <recommendedName>
        <fullName evidence="10">Magnesium transporter</fullName>
    </recommendedName>
</protein>
<dbReference type="PANTHER" id="PTHR12570:SF65">
    <property type="entry name" value="MAGNESIUM TRANSPORTER NIPA9-RELATED"/>
    <property type="match status" value="1"/>
</dbReference>
<dbReference type="InterPro" id="IPR037185">
    <property type="entry name" value="EmrE-like"/>
</dbReference>
<keyword evidence="4 6" id="KW-0472">Membrane</keyword>
<keyword evidence="2 6" id="KW-0812">Transmembrane</keyword>
<gene>
    <name evidence="8" type="ORF">PGABG01_1465700</name>
</gene>
<reference evidence="8" key="1">
    <citation type="submission" date="2016-09" db="EMBL/GenBank/DDBJ databases">
        <authorList>
            <consortium name="Pathogen Informatics"/>
            <person name="Sun Q."/>
            <person name="Inoue M."/>
        </authorList>
    </citation>
    <scope>NUCLEOTIDE SEQUENCE</scope>
</reference>
<evidence type="ECO:0000256" key="4">
    <source>
        <dbReference type="ARBA" id="ARBA00023136"/>
    </source>
</evidence>
<dbReference type="SUPFAM" id="SSF103481">
    <property type="entry name" value="Multidrug resistance efflux transporter EmrE"/>
    <property type="match status" value="1"/>
</dbReference>
<evidence type="ECO:0000256" key="1">
    <source>
        <dbReference type="ARBA" id="ARBA00004141"/>
    </source>
</evidence>
<feature type="chain" id="PRO_5046996568" description="Magnesium transporter" evidence="7">
    <location>
        <begin position="21"/>
        <end position="911"/>
    </location>
</feature>
<feature type="transmembrane region" description="Helical" evidence="6">
    <location>
        <begin position="808"/>
        <end position="833"/>
    </location>
</feature>
<feature type="transmembrane region" description="Helical" evidence="6">
    <location>
        <begin position="699"/>
        <end position="717"/>
    </location>
</feature>
<accession>A0ABY1UW01</accession>
<evidence type="ECO:0000256" key="6">
    <source>
        <dbReference type="SAM" id="Phobius"/>
    </source>
</evidence>
<keyword evidence="9" id="KW-1185">Reference proteome</keyword>
<name>A0ABY1UW01_9APIC</name>
<dbReference type="Pfam" id="PF05653">
    <property type="entry name" value="Mg_trans_NIPA"/>
    <property type="match status" value="1"/>
</dbReference>
<evidence type="ECO:0000256" key="7">
    <source>
        <dbReference type="SAM" id="SignalP"/>
    </source>
</evidence>
<dbReference type="PROSITE" id="PS51257">
    <property type="entry name" value="PROKAR_LIPOPROTEIN"/>
    <property type="match status" value="1"/>
</dbReference>
<feature type="region of interest" description="Disordered" evidence="5">
    <location>
        <begin position="614"/>
        <end position="634"/>
    </location>
</feature>
<feature type="transmembrane region" description="Helical" evidence="6">
    <location>
        <begin position="737"/>
        <end position="761"/>
    </location>
</feature>
<evidence type="ECO:0008006" key="10">
    <source>
        <dbReference type="Google" id="ProtNLM"/>
    </source>
</evidence>
<feature type="transmembrane region" description="Helical" evidence="6">
    <location>
        <begin position="644"/>
        <end position="661"/>
    </location>
</feature>
<feature type="signal peptide" evidence="7">
    <location>
        <begin position="1"/>
        <end position="20"/>
    </location>
</feature>
<feature type="transmembrane region" description="Helical" evidence="6">
    <location>
        <begin position="873"/>
        <end position="892"/>
    </location>
</feature>
<organism evidence="8 9">
    <name type="scientific">Plasmodium gaboni</name>
    <dbReference type="NCBI Taxonomy" id="647221"/>
    <lineage>
        <taxon>Eukaryota</taxon>
        <taxon>Sar</taxon>
        <taxon>Alveolata</taxon>
        <taxon>Apicomplexa</taxon>
        <taxon>Aconoidasida</taxon>
        <taxon>Haemosporida</taxon>
        <taxon>Plasmodiidae</taxon>
        <taxon>Plasmodium</taxon>
        <taxon>Plasmodium (Laverania)</taxon>
    </lineage>
</organism>
<dbReference type="EMBL" id="LT969437">
    <property type="protein sequence ID" value="SOV19745.1"/>
    <property type="molecule type" value="Genomic_DNA"/>
</dbReference>
<dbReference type="PANTHER" id="PTHR12570">
    <property type="match status" value="1"/>
</dbReference>
<dbReference type="InterPro" id="IPR008521">
    <property type="entry name" value="Mg_trans_NIPA"/>
</dbReference>
<sequence length="911" mass="108278">MIKLVILLYIFLIFISCLKCEVYKKISIILKEKATLNSSIISIVGIFLSILVSVLESIGNTIIKKSHLIYAQYERLLEGCNILSTNEENENNEFEFNKNLKDKSDVINFKGNKIYGSDTSYCSNYFGSYNYDDNDNDIICKHYINKNKINEEQTKAINTSRRYKRNMKGKKYSFFNISIKSFQNCKNNFRKKKDKKNKERKNKNKIYSSKTLYNDNINIRLKEYEHDINHKQEEYLFKKHQMNKNQVIERKFSKNKKRTLKDNHIIDSIYYNYSKEYNISNNNTNEQVVNIIETFTSKEDVENTNNNFQNYKIDNKKNNIINNKEKHILNLYYSDDNINETKKKKKKKKNSYNSNYNTREINKNIKRKGRFLQSIKNYDYIPFKKFKLFNFFYRRGKTKNKTLNCFSNTYINNKWKTYNIKKKITKQNRTKNKIIYSFDNYYMDNLYRHNTSIKKLQSLSYDHIDMDETHISEEINIYSIELMPIKSVHNMNNSSFIKRNEKEKNIKYSLNCCNKKKKMFCLLNMKTGKKKSKNKCNKIYILNKKQRKINKEKFNQRIIDKHKCNDNKKYYSSLPSYSIVNKTKSELFPYKNHEKYYSNTFVEIQNVYGERKKNEHNNNTIGNNNNNNNNTDQSDIQNVKKKSYYYFYFGIILTSAVAPAFNIFSNLLLPASMVGFVSIRIICSFLLERFVLKEKQSLYLLVGIPFSTIGLILITIFSSNSNDPKDIDYIFNLFLKIGSILLLTSELIFSHVTVLFSVLYLQKKRKNNFLFFFAPLSSGIMGSLITIFSKATLMGLMSIILNTQYKFYHIFINYKLFILTMITLFTTITEIFYTPYLLKHYNLTHIVSLKSFGNISFNAINGMFIFNERPSCNYLWSCGFILVLIGILFLSYENIIPYILNYIKPYFRRPI</sequence>